<dbReference type="OrthoDB" id="9808187at2"/>
<comment type="similarity">
    <text evidence="1">Belongs to the short-chain dehydrogenases/reductases (SDR) family.</text>
</comment>
<name>A0A344USY9_9ACTN</name>
<dbReference type="Pfam" id="PF13561">
    <property type="entry name" value="adh_short_C2"/>
    <property type="match status" value="1"/>
</dbReference>
<evidence type="ECO:0000256" key="1">
    <source>
        <dbReference type="ARBA" id="ARBA00006484"/>
    </source>
</evidence>
<dbReference type="SUPFAM" id="SSF51735">
    <property type="entry name" value="NAD(P)-binding Rossmann-fold domains"/>
    <property type="match status" value="1"/>
</dbReference>
<gene>
    <name evidence="3" type="primary">xecE</name>
    <name evidence="3" type="ORF">JS278_01210</name>
</gene>
<dbReference type="PRINTS" id="PR00081">
    <property type="entry name" value="GDHRDH"/>
</dbReference>
<dbReference type="PANTHER" id="PTHR24321">
    <property type="entry name" value="DEHYDROGENASES, SHORT CHAIN"/>
    <property type="match status" value="1"/>
</dbReference>
<dbReference type="InterPro" id="IPR002347">
    <property type="entry name" value="SDR_fam"/>
</dbReference>
<sequence length="114" mass="11174">MMVAMRSELSALPEGGAIVNVVSTAGLAAAPGMAAYVAPKHGVIGLTRSAAIDSGGISAQPEQVKERVGRSSPMGRLGTGEEVAAAVVWLAGREAAYVTGSVLVIDGGRGAGGA</sequence>
<reference evidence="3 4" key="1">
    <citation type="submission" date="2017-12" db="EMBL/GenBank/DDBJ databases">
        <title>The whole genome sequence of the Acidipropionibacterium virtanenii sp. nov. type strain JS278.</title>
        <authorList>
            <person name="Laine P."/>
            <person name="Deptula P."/>
            <person name="Varmanen P."/>
            <person name="Auvinen P."/>
        </authorList>
    </citation>
    <scope>NUCLEOTIDE SEQUENCE [LARGE SCALE GENOMIC DNA]</scope>
    <source>
        <strain evidence="3 4">JS278</strain>
    </source>
</reference>
<proteinExistence type="inferred from homology"/>
<dbReference type="EMBL" id="CP025198">
    <property type="protein sequence ID" value="AXE38387.1"/>
    <property type="molecule type" value="Genomic_DNA"/>
</dbReference>
<organism evidence="3 4">
    <name type="scientific">Acidipropionibacterium virtanenii</name>
    <dbReference type="NCBI Taxonomy" id="2057246"/>
    <lineage>
        <taxon>Bacteria</taxon>
        <taxon>Bacillati</taxon>
        <taxon>Actinomycetota</taxon>
        <taxon>Actinomycetes</taxon>
        <taxon>Propionibacteriales</taxon>
        <taxon>Propionibacteriaceae</taxon>
        <taxon>Acidipropionibacterium</taxon>
    </lineage>
</organism>
<dbReference type="PANTHER" id="PTHR24321:SF8">
    <property type="entry name" value="ESTRADIOL 17-BETA-DEHYDROGENASE 8-RELATED"/>
    <property type="match status" value="1"/>
</dbReference>
<dbReference type="GO" id="GO:0050575">
    <property type="term" value="F:2-(S)-hydroxypropyl-CoM dehydrogenase activity"/>
    <property type="evidence" value="ECO:0007669"/>
    <property type="project" value="UniProtKB-EC"/>
</dbReference>
<keyword evidence="2 3" id="KW-0560">Oxidoreductase</keyword>
<accession>A0A344USY9</accession>
<dbReference type="AlphaFoldDB" id="A0A344USY9"/>
<keyword evidence="4" id="KW-1185">Reference proteome</keyword>
<evidence type="ECO:0000313" key="4">
    <source>
        <dbReference type="Proteomes" id="UP000251995"/>
    </source>
</evidence>
<dbReference type="Pfam" id="PF00106">
    <property type="entry name" value="adh_short"/>
    <property type="match status" value="1"/>
</dbReference>
<dbReference type="Gene3D" id="3.40.50.720">
    <property type="entry name" value="NAD(P)-binding Rossmann-like Domain"/>
    <property type="match status" value="1"/>
</dbReference>
<evidence type="ECO:0000313" key="3">
    <source>
        <dbReference type="EMBL" id="AXE38387.1"/>
    </source>
</evidence>
<dbReference type="EC" id="1.1.1.269" evidence="3"/>
<dbReference type="Proteomes" id="UP000251995">
    <property type="component" value="Chromosome"/>
</dbReference>
<protein>
    <submittedName>
        <fullName evidence="3">2-(S)-hydroxypropyl-CoM dehydrogenase</fullName>
        <ecNumber evidence="3">1.1.1.269</ecNumber>
    </submittedName>
</protein>
<dbReference type="KEGG" id="acij:JS278_01210"/>
<dbReference type="InterPro" id="IPR036291">
    <property type="entry name" value="NAD(P)-bd_dom_sf"/>
</dbReference>
<evidence type="ECO:0000256" key="2">
    <source>
        <dbReference type="ARBA" id="ARBA00023002"/>
    </source>
</evidence>